<protein>
    <submittedName>
        <fullName evidence="1">Uncharacterized protein</fullName>
    </submittedName>
</protein>
<evidence type="ECO:0000313" key="1">
    <source>
        <dbReference type="EMBL" id="MBP2475955.1"/>
    </source>
</evidence>
<organism evidence="1 2">
    <name type="scientific">Crossiella equi</name>
    <dbReference type="NCBI Taxonomy" id="130796"/>
    <lineage>
        <taxon>Bacteria</taxon>
        <taxon>Bacillati</taxon>
        <taxon>Actinomycetota</taxon>
        <taxon>Actinomycetes</taxon>
        <taxon>Pseudonocardiales</taxon>
        <taxon>Pseudonocardiaceae</taxon>
        <taxon>Crossiella</taxon>
    </lineage>
</organism>
<dbReference type="RefSeq" id="WP_158103462.1">
    <property type="nucleotide sequence ID" value="NZ_JAGIOO010000001.1"/>
</dbReference>
<dbReference type="Proteomes" id="UP001519363">
    <property type="component" value="Unassembled WGS sequence"/>
</dbReference>
<reference evidence="1 2" key="1">
    <citation type="submission" date="2021-03" db="EMBL/GenBank/DDBJ databases">
        <title>Sequencing the genomes of 1000 actinobacteria strains.</title>
        <authorList>
            <person name="Klenk H.-P."/>
        </authorList>
    </citation>
    <scope>NUCLEOTIDE SEQUENCE [LARGE SCALE GENOMIC DNA]</scope>
    <source>
        <strain evidence="1 2">DSM 44580</strain>
    </source>
</reference>
<sequence length="54" mass="6174">MSAEAMIQEMREHVLTLLPARDFTTPGPVRMSFDEAMHKIDVEYRDALALLGRI</sequence>
<proteinExistence type="predicted"/>
<evidence type="ECO:0000313" key="2">
    <source>
        <dbReference type="Proteomes" id="UP001519363"/>
    </source>
</evidence>
<dbReference type="EMBL" id="JAGIOO010000001">
    <property type="protein sequence ID" value="MBP2475955.1"/>
    <property type="molecule type" value="Genomic_DNA"/>
</dbReference>
<gene>
    <name evidence="1" type="ORF">JOF53_004827</name>
</gene>
<accession>A0ABS5AH98</accession>
<name>A0ABS5AH98_9PSEU</name>
<keyword evidence="2" id="KW-1185">Reference proteome</keyword>
<comment type="caution">
    <text evidence="1">The sequence shown here is derived from an EMBL/GenBank/DDBJ whole genome shotgun (WGS) entry which is preliminary data.</text>
</comment>